<organism evidence="2">
    <name type="scientific">freshwater metagenome</name>
    <dbReference type="NCBI Taxonomy" id="449393"/>
    <lineage>
        <taxon>unclassified sequences</taxon>
        <taxon>metagenomes</taxon>
        <taxon>ecological metagenomes</taxon>
    </lineage>
</organism>
<gene>
    <name evidence="2" type="ORF">UFOPK2295_00347</name>
</gene>
<feature type="compositionally biased region" description="Low complexity" evidence="1">
    <location>
        <begin position="522"/>
        <end position="577"/>
    </location>
</feature>
<dbReference type="PROSITE" id="PS51257">
    <property type="entry name" value="PROKAR_LIPOPROTEIN"/>
    <property type="match status" value="1"/>
</dbReference>
<feature type="compositionally biased region" description="Low complexity" evidence="1">
    <location>
        <begin position="501"/>
        <end position="513"/>
    </location>
</feature>
<accession>A0A6J6LSP1</accession>
<evidence type="ECO:0000313" key="2">
    <source>
        <dbReference type="EMBL" id="CAB4663503.1"/>
    </source>
</evidence>
<name>A0A6J6LSP1_9ZZZZ</name>
<sequence>MRSRSPLRRTTRLAAITAVVLAGIVSSCGGGGSVPLSAKKIDTGLAPKSNGFAFANFGAGATAEVFNASDLYTMFGDRACASGKEENCSPTAQAAAWAQMVNDARQSGHCEGLVVQASARFDTKQTPPTVQLPNEGEVTHGIMRAFATQFLPEVQDTTNAWAKKSLVEILNELHKSFESGGTQYTLGVYTPTGGHAVLPYALEFPSKDLAVIKVYDSNWPGMERYVVIDLKTDEWFFSFSSTNPQDDECAWTGKAGDLDITPISARTAGTCPFCGDGTKVTKSVLLIRSTSSDWSVTTKSGTYSPSSTETVSDVESKAVRTATCDTVVKIPEFVLSTDETDFELTLPDTASAYVSNGNSVVRIVTTGKKKRTPITFTENSISLNDNSTSIQVAVDDVIAQVDTNSSQITIENNALSIAVEGASTPVIVNEANPQVVVTDNGTSTPTIEKSTDLVTVVAPVVAELIPEAVKPGLSAAEVRSLSNTAYVEAVAAVPTTPVTAPPVTTTTTTTTTTIKKSEMTIAAGASGSTDSSTSPAVTPGSSTTSSSSPASPGSSSPSTSVSTPSSSTTSSTSTSSTTTTTAALNCVFVLNGYGAQGFNCNNGTQRGWRGYLTRFPGDTYYFNFGPDTGYQYGDYTVNYNVESVPAGFTASGRYTGGGGCHPYGCP</sequence>
<evidence type="ECO:0000256" key="1">
    <source>
        <dbReference type="SAM" id="MobiDB-lite"/>
    </source>
</evidence>
<reference evidence="2" key="1">
    <citation type="submission" date="2020-05" db="EMBL/GenBank/DDBJ databases">
        <authorList>
            <person name="Chiriac C."/>
            <person name="Salcher M."/>
            <person name="Ghai R."/>
            <person name="Kavagutti S V."/>
        </authorList>
    </citation>
    <scope>NUCLEOTIDE SEQUENCE</scope>
</reference>
<dbReference type="AlphaFoldDB" id="A0A6J6LSP1"/>
<proteinExistence type="predicted"/>
<protein>
    <submittedName>
        <fullName evidence="2">Unannotated protein</fullName>
    </submittedName>
</protein>
<dbReference type="EMBL" id="CAEZWV010000004">
    <property type="protein sequence ID" value="CAB4663503.1"/>
    <property type="molecule type" value="Genomic_DNA"/>
</dbReference>
<feature type="region of interest" description="Disordered" evidence="1">
    <location>
        <begin position="501"/>
        <end position="577"/>
    </location>
</feature>